<feature type="domain" description="HTH tetR-type" evidence="6">
    <location>
        <begin position="11"/>
        <end position="71"/>
    </location>
</feature>
<name>A0ABW0KH83_9BACL</name>
<evidence type="ECO:0000313" key="8">
    <source>
        <dbReference type="Proteomes" id="UP001596044"/>
    </source>
</evidence>
<dbReference type="PRINTS" id="PR00455">
    <property type="entry name" value="HTHTETR"/>
</dbReference>
<feature type="DNA-binding region" description="H-T-H motif" evidence="5">
    <location>
        <begin position="34"/>
        <end position="53"/>
    </location>
</feature>
<dbReference type="Proteomes" id="UP001596044">
    <property type="component" value="Unassembled WGS sequence"/>
</dbReference>
<gene>
    <name evidence="7" type="ORF">ACFPOG_31945</name>
</gene>
<accession>A0ABW0KH83</accession>
<dbReference type="InterPro" id="IPR009057">
    <property type="entry name" value="Homeodomain-like_sf"/>
</dbReference>
<reference evidence="8" key="1">
    <citation type="journal article" date="2019" name="Int. J. Syst. Evol. Microbiol.">
        <title>The Global Catalogue of Microorganisms (GCM) 10K type strain sequencing project: providing services to taxonomists for standard genome sequencing and annotation.</title>
        <authorList>
            <consortium name="The Broad Institute Genomics Platform"/>
            <consortium name="The Broad Institute Genome Sequencing Center for Infectious Disease"/>
            <person name="Wu L."/>
            <person name="Ma J."/>
        </authorList>
    </citation>
    <scope>NUCLEOTIDE SEQUENCE [LARGE SCALE GENOMIC DNA]</scope>
    <source>
        <strain evidence="8">KACC 11904</strain>
    </source>
</reference>
<protein>
    <submittedName>
        <fullName evidence="7">TetR/AcrR family transcriptional regulator</fullName>
    </submittedName>
</protein>
<keyword evidence="8" id="KW-1185">Reference proteome</keyword>
<dbReference type="InterPro" id="IPR039538">
    <property type="entry name" value="BetI_C"/>
</dbReference>
<dbReference type="EMBL" id="JBHSMJ010000065">
    <property type="protein sequence ID" value="MFC5452823.1"/>
    <property type="molecule type" value="Genomic_DNA"/>
</dbReference>
<proteinExistence type="predicted"/>
<dbReference type="InterPro" id="IPR001647">
    <property type="entry name" value="HTH_TetR"/>
</dbReference>
<dbReference type="RefSeq" id="WP_270879090.1">
    <property type="nucleotide sequence ID" value="NZ_JAQFVF010000023.1"/>
</dbReference>
<dbReference type="Pfam" id="PF00440">
    <property type="entry name" value="TetR_N"/>
    <property type="match status" value="1"/>
</dbReference>
<dbReference type="PANTHER" id="PTHR47506">
    <property type="entry name" value="TRANSCRIPTIONAL REGULATORY PROTEIN"/>
    <property type="match status" value="1"/>
</dbReference>
<evidence type="ECO:0000256" key="5">
    <source>
        <dbReference type="PROSITE-ProRule" id="PRU00335"/>
    </source>
</evidence>
<dbReference type="PANTHER" id="PTHR47506:SF6">
    <property type="entry name" value="HTH-TYPE TRANSCRIPTIONAL REPRESSOR NEMR"/>
    <property type="match status" value="1"/>
</dbReference>
<evidence type="ECO:0000256" key="2">
    <source>
        <dbReference type="ARBA" id="ARBA00023015"/>
    </source>
</evidence>
<dbReference type="InterPro" id="IPR036271">
    <property type="entry name" value="Tet_transcr_reg_TetR-rel_C_sf"/>
</dbReference>
<sequence>MSPKVSEAYKAEKKAAILEAALHCFTEKGFQATTVDDIVRHLGMSKGVIYSYFSSKEEMYIQMADDRMNAMVSSLSEQFKSIPNASDQIHHMFERFRRQSLKDLRKWLAFHLEFMLYAARQPELIERWKQYADKALVFIQEIIEAGIRSGEFRSDLDKETVACLFWSVRDGLALQYMLTGEETDYERTIQDMEQMVFRFIKA</sequence>
<evidence type="ECO:0000313" key="7">
    <source>
        <dbReference type="EMBL" id="MFC5452823.1"/>
    </source>
</evidence>
<dbReference type="SUPFAM" id="SSF48498">
    <property type="entry name" value="Tetracyclin repressor-like, C-terminal domain"/>
    <property type="match status" value="1"/>
</dbReference>
<keyword evidence="1" id="KW-0678">Repressor</keyword>
<dbReference type="Gene3D" id="1.10.10.60">
    <property type="entry name" value="Homeodomain-like"/>
    <property type="match status" value="1"/>
</dbReference>
<dbReference type="Gene3D" id="1.10.357.10">
    <property type="entry name" value="Tetracycline Repressor, domain 2"/>
    <property type="match status" value="1"/>
</dbReference>
<dbReference type="SUPFAM" id="SSF46689">
    <property type="entry name" value="Homeodomain-like"/>
    <property type="match status" value="1"/>
</dbReference>
<evidence type="ECO:0000256" key="1">
    <source>
        <dbReference type="ARBA" id="ARBA00022491"/>
    </source>
</evidence>
<evidence type="ECO:0000256" key="3">
    <source>
        <dbReference type="ARBA" id="ARBA00023125"/>
    </source>
</evidence>
<keyword evidence="4" id="KW-0804">Transcription</keyword>
<evidence type="ECO:0000256" key="4">
    <source>
        <dbReference type="ARBA" id="ARBA00023163"/>
    </source>
</evidence>
<organism evidence="7 8">
    <name type="scientific">Paenibacillus aestuarii</name>
    <dbReference type="NCBI Taxonomy" id="516965"/>
    <lineage>
        <taxon>Bacteria</taxon>
        <taxon>Bacillati</taxon>
        <taxon>Bacillota</taxon>
        <taxon>Bacilli</taxon>
        <taxon>Bacillales</taxon>
        <taxon>Paenibacillaceae</taxon>
        <taxon>Paenibacillus</taxon>
    </lineage>
</organism>
<keyword evidence="2" id="KW-0805">Transcription regulation</keyword>
<dbReference type="Pfam" id="PF13977">
    <property type="entry name" value="TetR_C_6"/>
    <property type="match status" value="1"/>
</dbReference>
<comment type="caution">
    <text evidence="7">The sequence shown here is derived from an EMBL/GenBank/DDBJ whole genome shotgun (WGS) entry which is preliminary data.</text>
</comment>
<dbReference type="PROSITE" id="PS50977">
    <property type="entry name" value="HTH_TETR_2"/>
    <property type="match status" value="1"/>
</dbReference>
<keyword evidence="3 5" id="KW-0238">DNA-binding</keyword>
<evidence type="ECO:0000259" key="6">
    <source>
        <dbReference type="PROSITE" id="PS50977"/>
    </source>
</evidence>